<sequence>MRCFTRLLLWLMLLPFAVLATELVVLKADFRPRPPEMRYGNTPGSFEGPLVELLETACERAGCKIEWQDKPFPRTMRDIRIGQTHIVPRLIYNKEREEFTSFIGPVAVEPKPILFVTHKNNDLLNEQQLFKSQLGVKLGTYYSEFINHDDRLSRTTAADDANLVKMFAAKRFDFIAVIDKLSIEKAFRDINYSDYQYATFYYPNKMPIYYGFSKVAGDQEFIAKLQHQFEMMILRGEINEIYARQ</sequence>
<accession>A0ABX7QLD7</accession>
<dbReference type="Pfam" id="PF00497">
    <property type="entry name" value="SBP_bac_3"/>
    <property type="match status" value="1"/>
</dbReference>
<reference evidence="4 5" key="1">
    <citation type="submission" date="2021-03" db="EMBL/GenBank/DDBJ databases">
        <title>Novel species identification of genus Shewanella.</title>
        <authorList>
            <person name="Liu G."/>
            <person name="Zhang Q."/>
        </authorList>
    </citation>
    <scope>NUCLEOTIDE SEQUENCE [LARGE SCALE GENOMIC DNA]</scope>
    <source>
        <strain evidence="4 5">FJAT-51800</strain>
    </source>
</reference>
<dbReference type="Gene3D" id="3.40.190.10">
    <property type="entry name" value="Periplasmic binding protein-like II"/>
    <property type="match status" value="2"/>
</dbReference>
<organism evidence="4 5">
    <name type="scientific">Shewanella avicenniae</name>
    <dbReference type="NCBI Taxonomy" id="2814294"/>
    <lineage>
        <taxon>Bacteria</taxon>
        <taxon>Pseudomonadati</taxon>
        <taxon>Pseudomonadota</taxon>
        <taxon>Gammaproteobacteria</taxon>
        <taxon>Alteromonadales</taxon>
        <taxon>Shewanellaceae</taxon>
        <taxon>Shewanella</taxon>
    </lineage>
</organism>
<evidence type="ECO:0000256" key="1">
    <source>
        <dbReference type="ARBA" id="ARBA00010333"/>
    </source>
</evidence>
<dbReference type="EMBL" id="CP071503">
    <property type="protein sequence ID" value="QSX32268.1"/>
    <property type="molecule type" value="Genomic_DNA"/>
</dbReference>
<proteinExistence type="inferred from homology"/>
<evidence type="ECO:0000256" key="2">
    <source>
        <dbReference type="ARBA" id="ARBA00022729"/>
    </source>
</evidence>
<gene>
    <name evidence="4" type="ORF">JYB87_10825</name>
</gene>
<dbReference type="RefSeq" id="WP_207353513.1">
    <property type="nucleotide sequence ID" value="NZ_CP071503.1"/>
</dbReference>
<evidence type="ECO:0000313" key="5">
    <source>
        <dbReference type="Proteomes" id="UP000662770"/>
    </source>
</evidence>
<dbReference type="PANTHER" id="PTHR35936">
    <property type="entry name" value="MEMBRANE-BOUND LYTIC MUREIN TRANSGLYCOSYLASE F"/>
    <property type="match status" value="1"/>
</dbReference>
<name>A0ABX7QLD7_9GAMM</name>
<comment type="similarity">
    <text evidence="1">Belongs to the bacterial solute-binding protein 3 family.</text>
</comment>
<evidence type="ECO:0000313" key="4">
    <source>
        <dbReference type="EMBL" id="QSX32268.1"/>
    </source>
</evidence>
<feature type="domain" description="Solute-binding protein family 3/N-terminal" evidence="3">
    <location>
        <begin position="33"/>
        <end position="243"/>
    </location>
</feature>
<protein>
    <submittedName>
        <fullName evidence="4">Transporter substrate-binding domain-containing protein</fullName>
    </submittedName>
</protein>
<dbReference type="PANTHER" id="PTHR35936:SF19">
    <property type="entry name" value="AMINO-ACID-BINDING PROTEIN YXEM-RELATED"/>
    <property type="match status" value="1"/>
</dbReference>
<dbReference type="Proteomes" id="UP000662770">
    <property type="component" value="Chromosome"/>
</dbReference>
<dbReference type="SUPFAM" id="SSF53850">
    <property type="entry name" value="Periplasmic binding protein-like II"/>
    <property type="match status" value="1"/>
</dbReference>
<keyword evidence="2" id="KW-0732">Signal</keyword>
<dbReference type="InterPro" id="IPR001638">
    <property type="entry name" value="Solute-binding_3/MltF_N"/>
</dbReference>
<keyword evidence="5" id="KW-1185">Reference proteome</keyword>
<evidence type="ECO:0000259" key="3">
    <source>
        <dbReference type="Pfam" id="PF00497"/>
    </source>
</evidence>